<dbReference type="AlphaFoldDB" id="A0A0F9EUZ7"/>
<proteinExistence type="predicted"/>
<accession>A0A0F9EUZ7</accession>
<gene>
    <name evidence="2" type="ORF">LCGC14_2030770</name>
</gene>
<name>A0A0F9EUZ7_9ZZZZ</name>
<sequence>MNDLKFKRKNLIKLIKKQRRENFLLLVILVGGICYNFGFLLGYIAGVIS</sequence>
<evidence type="ECO:0000313" key="2">
    <source>
        <dbReference type="EMBL" id="KKL77849.1"/>
    </source>
</evidence>
<dbReference type="EMBL" id="LAZR01023632">
    <property type="protein sequence ID" value="KKL77849.1"/>
    <property type="molecule type" value="Genomic_DNA"/>
</dbReference>
<keyword evidence="1" id="KW-0812">Transmembrane</keyword>
<protein>
    <submittedName>
        <fullName evidence="2">Uncharacterized protein</fullName>
    </submittedName>
</protein>
<reference evidence="2" key="1">
    <citation type="journal article" date="2015" name="Nature">
        <title>Complex archaea that bridge the gap between prokaryotes and eukaryotes.</title>
        <authorList>
            <person name="Spang A."/>
            <person name="Saw J.H."/>
            <person name="Jorgensen S.L."/>
            <person name="Zaremba-Niedzwiedzka K."/>
            <person name="Martijn J."/>
            <person name="Lind A.E."/>
            <person name="van Eijk R."/>
            <person name="Schleper C."/>
            <person name="Guy L."/>
            <person name="Ettema T.J."/>
        </authorList>
    </citation>
    <scope>NUCLEOTIDE SEQUENCE</scope>
</reference>
<keyword evidence="1" id="KW-1133">Transmembrane helix</keyword>
<comment type="caution">
    <text evidence="2">The sequence shown here is derived from an EMBL/GenBank/DDBJ whole genome shotgun (WGS) entry which is preliminary data.</text>
</comment>
<evidence type="ECO:0000256" key="1">
    <source>
        <dbReference type="SAM" id="Phobius"/>
    </source>
</evidence>
<organism evidence="2">
    <name type="scientific">marine sediment metagenome</name>
    <dbReference type="NCBI Taxonomy" id="412755"/>
    <lineage>
        <taxon>unclassified sequences</taxon>
        <taxon>metagenomes</taxon>
        <taxon>ecological metagenomes</taxon>
    </lineage>
</organism>
<keyword evidence="1" id="KW-0472">Membrane</keyword>
<feature type="transmembrane region" description="Helical" evidence="1">
    <location>
        <begin position="23"/>
        <end position="48"/>
    </location>
</feature>